<accession>A0AAE3LUS8</accession>
<dbReference type="Gene3D" id="3.90.320.10">
    <property type="match status" value="1"/>
</dbReference>
<dbReference type="SUPFAM" id="SSF52540">
    <property type="entry name" value="P-loop containing nucleoside triphosphate hydrolases"/>
    <property type="match status" value="1"/>
</dbReference>
<evidence type="ECO:0000256" key="1">
    <source>
        <dbReference type="SAM" id="MobiDB-lite"/>
    </source>
</evidence>
<dbReference type="RefSeq" id="WP_263954561.1">
    <property type="nucleotide sequence ID" value="NZ_JAOYFC010000003.1"/>
</dbReference>
<dbReference type="InterPro" id="IPR014153">
    <property type="entry name" value="Ds_break_AddB"/>
</dbReference>
<dbReference type="NCBIfam" id="TIGR02786">
    <property type="entry name" value="addB_alphas"/>
    <property type="match status" value="1"/>
</dbReference>
<keyword evidence="4" id="KW-1185">Reference proteome</keyword>
<dbReference type="EMBL" id="JAOYFC010000003">
    <property type="protein sequence ID" value="MCV6825630.1"/>
    <property type="molecule type" value="Genomic_DNA"/>
</dbReference>
<gene>
    <name evidence="3" type="primary">addB</name>
    <name evidence="3" type="ORF">OH136_13795</name>
</gene>
<dbReference type="InterPro" id="IPR027417">
    <property type="entry name" value="P-loop_NTPase"/>
</dbReference>
<dbReference type="InterPro" id="IPR011335">
    <property type="entry name" value="Restrct_endonuc-II-like"/>
</dbReference>
<dbReference type="SUPFAM" id="SSF52980">
    <property type="entry name" value="Restriction endonuclease-like"/>
    <property type="match status" value="1"/>
</dbReference>
<evidence type="ECO:0000313" key="4">
    <source>
        <dbReference type="Proteomes" id="UP001208041"/>
    </source>
</evidence>
<feature type="domain" description="PD-(D/E)XK endonuclease-like" evidence="2">
    <location>
        <begin position="712"/>
        <end position="927"/>
    </location>
</feature>
<proteinExistence type="predicted"/>
<dbReference type="Proteomes" id="UP001208041">
    <property type="component" value="Unassembled WGS sequence"/>
</dbReference>
<name>A0AAE3LUS8_9RHOB</name>
<dbReference type="InterPro" id="IPR011604">
    <property type="entry name" value="PDDEXK-like_dom_sf"/>
</dbReference>
<evidence type="ECO:0000259" key="2">
    <source>
        <dbReference type="Pfam" id="PF12705"/>
    </source>
</evidence>
<feature type="region of interest" description="Disordered" evidence="1">
    <location>
        <begin position="690"/>
        <end position="710"/>
    </location>
</feature>
<dbReference type="AlphaFoldDB" id="A0AAE3LUS8"/>
<comment type="caution">
    <text evidence="3">The sequence shown here is derived from an EMBL/GenBank/DDBJ whole genome shotgun (WGS) entry which is preliminary data.</text>
</comment>
<evidence type="ECO:0000313" key="3">
    <source>
        <dbReference type="EMBL" id="MCV6825630.1"/>
    </source>
</evidence>
<protein>
    <submittedName>
        <fullName evidence="3">Double-strand break repair protein AddB</fullName>
    </submittedName>
</protein>
<organism evidence="3 4">
    <name type="scientific">Halocynthiibacter halioticoli</name>
    <dbReference type="NCBI Taxonomy" id="2986804"/>
    <lineage>
        <taxon>Bacteria</taxon>
        <taxon>Pseudomonadati</taxon>
        <taxon>Pseudomonadota</taxon>
        <taxon>Alphaproteobacteria</taxon>
        <taxon>Rhodobacterales</taxon>
        <taxon>Paracoccaceae</taxon>
        <taxon>Halocynthiibacter</taxon>
    </lineage>
</organism>
<sequence length="976" mass="107752">MFHEDGKANVYGVGLGCDFPAELVRGLLHTYRDKPPEALARVQLFVNTRRMARRVQELFAQEGALLLPQISLISDLSQAPQIAIPKAVSPLRRRLELSQLIKQLLDAQPDLASRSSLFDLADSLAELLDEMQGESVTPEQIVSLDVTDQSGHWERALEFIKIVERFFGDSGEPPDAEARQRLAVDLITQGWKQSPPENPIILAGSTGSRGTTFKLMQAVAALPRGAVILPGFDFTMPESVWSGLDDALSAEDHPQYRFYKFLNSLNLSPTDVSHWGEPTPASIARNALVSLALRPAPVTDQWMDEGPNLTDIAGACAGLTLVEAPSSRAEVGAIALRLREAAETGQKVALISPDRVLTRQVTATLAQWDIEPDDSAGSPLGLAPPGRFLRQVAALFGSTLTSEALLSLLKHPITNTGGDDRGPHLLFTRELELDLRRNGPPYPTPESLRKWAIGQDSEDAKQWVEWICSTICPHSEAGISTVSQHLDRHVQTAIAIAQGPNGQGAGALWDKAAGEKALKAVNELEEESGFGGDLSPRDYGDLFKAVLNRHDVRDPIRPHPNIMIWGTMEARVQGADLVILAGLNEGVWPEAPKPDPWLNRQMRQKAGLLLPERRIGLAAHDFQQAVCGPEVWITRSIRNSESQTVPSRWLNRVTNLLEGLPNTGGTEALDGMRARGEAYLSQFERFERPEKRIEPAKRPSPRPPVPARPRGLSVTRIKTLIRDPYAIYAQYVLKLKPLDPLKHEADAPLRGTILHEIFEKAVETIPIDQMTEAALMEIAGKTLEESVPWPAAQRLWYAKFSRNAEWFVTSEKQRQARGTPTWFEKMGKLGLNGLDFMLSGRADRIDLTETGNAIIYDYKTTPPSPAVERLFDKQLLLEAAMVENGGFEGIGAAKVQEATYIGVGAKPGERSAELTDTTTKEVWDEFHELIGAYFSPQQGYTSRRATSVITHYGDYDHLARYGEWEESDEPVGEDLT</sequence>
<reference evidence="3" key="1">
    <citation type="submission" date="2022-10" db="EMBL/GenBank/DDBJ databases">
        <authorList>
            <person name="Yue Y."/>
        </authorList>
    </citation>
    <scope>NUCLEOTIDE SEQUENCE</scope>
    <source>
        <strain evidence="3">Z654</strain>
    </source>
</reference>
<dbReference type="InterPro" id="IPR038726">
    <property type="entry name" value="PDDEXK_AddAB-type"/>
</dbReference>
<dbReference type="Pfam" id="PF12705">
    <property type="entry name" value="PDDEXK_1"/>
    <property type="match status" value="1"/>
</dbReference>